<dbReference type="AlphaFoldDB" id="A0A6B1DPC4"/>
<accession>A0A6B1DPC4</accession>
<gene>
    <name evidence="1" type="ORF">F4Y08_03535</name>
</gene>
<reference evidence="1" key="1">
    <citation type="submission" date="2019-09" db="EMBL/GenBank/DDBJ databases">
        <title>Characterisation of the sponge microbiome using genome-centric metagenomics.</title>
        <authorList>
            <person name="Engelberts J.P."/>
            <person name="Robbins S.J."/>
            <person name="De Goeij J.M."/>
            <person name="Aranda M."/>
            <person name="Bell S.C."/>
            <person name="Webster N.S."/>
        </authorList>
    </citation>
    <scope>NUCLEOTIDE SEQUENCE</scope>
    <source>
        <strain evidence="1">SB0662_bin_9</strain>
    </source>
</reference>
<evidence type="ECO:0000313" key="1">
    <source>
        <dbReference type="EMBL" id="MYD89400.1"/>
    </source>
</evidence>
<dbReference type="EMBL" id="VXPY01000018">
    <property type="protein sequence ID" value="MYD89400.1"/>
    <property type="molecule type" value="Genomic_DNA"/>
</dbReference>
<proteinExistence type="predicted"/>
<organism evidence="1">
    <name type="scientific">Caldilineaceae bacterium SB0662_bin_9</name>
    <dbReference type="NCBI Taxonomy" id="2605258"/>
    <lineage>
        <taxon>Bacteria</taxon>
        <taxon>Bacillati</taxon>
        <taxon>Chloroflexota</taxon>
        <taxon>Caldilineae</taxon>
        <taxon>Caldilineales</taxon>
        <taxon>Caldilineaceae</taxon>
    </lineage>
</organism>
<protein>
    <submittedName>
        <fullName evidence="1">Uncharacterized protein</fullName>
    </submittedName>
</protein>
<sequence>MELPSDDAREAKADEWAQEALIPSVDWDRSTLWEEPTPLKVIYFANSLGIHPAIVAGRIRYKTGNYRLLSQLVGTGMVRQQFQAV</sequence>
<name>A0A6B1DPC4_9CHLR</name>
<comment type="caution">
    <text evidence="1">The sequence shown here is derived from an EMBL/GenBank/DDBJ whole genome shotgun (WGS) entry which is preliminary data.</text>
</comment>